<accession>A0AAV2QTL1</accession>
<dbReference type="PROSITE" id="PS50207">
    <property type="entry name" value="CASPASE_P10"/>
    <property type="match status" value="1"/>
</dbReference>
<gene>
    <name evidence="8" type="ORF">MNOR_LOCUS16193</name>
</gene>
<dbReference type="Proteomes" id="UP001497623">
    <property type="component" value="Unassembled WGS sequence"/>
</dbReference>
<evidence type="ECO:0000313" key="8">
    <source>
        <dbReference type="EMBL" id="CAL4098317.1"/>
    </source>
</evidence>
<feature type="non-terminal residue" evidence="8">
    <location>
        <position position="1"/>
    </location>
</feature>
<dbReference type="InterPro" id="IPR036770">
    <property type="entry name" value="Ankyrin_rpt-contain_sf"/>
</dbReference>
<keyword evidence="3" id="KW-0053">Apoptosis</keyword>
<dbReference type="InterPro" id="IPR015917">
    <property type="entry name" value="Pept_C14A"/>
</dbReference>
<dbReference type="EMBL" id="CAXKWB010010523">
    <property type="protein sequence ID" value="CAL4098317.1"/>
    <property type="molecule type" value="Genomic_DNA"/>
</dbReference>
<reference evidence="8 9" key="1">
    <citation type="submission" date="2024-05" db="EMBL/GenBank/DDBJ databases">
        <authorList>
            <person name="Wallberg A."/>
        </authorList>
    </citation>
    <scope>NUCLEOTIDE SEQUENCE [LARGE SCALE GENOMIC DNA]</scope>
</reference>
<dbReference type="InterPro" id="IPR011600">
    <property type="entry name" value="Pept_C14_caspase"/>
</dbReference>
<dbReference type="SMART" id="SM00248">
    <property type="entry name" value="ANK"/>
    <property type="match status" value="3"/>
</dbReference>
<comment type="similarity">
    <text evidence="1 5">Belongs to the peptidase C14A family.</text>
</comment>
<evidence type="ECO:0000313" key="9">
    <source>
        <dbReference type="Proteomes" id="UP001497623"/>
    </source>
</evidence>
<keyword evidence="4" id="KW-0378">Hydrolase</keyword>
<dbReference type="SUPFAM" id="SSF48403">
    <property type="entry name" value="Ankyrin repeat"/>
    <property type="match status" value="1"/>
</dbReference>
<evidence type="ECO:0000256" key="2">
    <source>
        <dbReference type="ARBA" id="ARBA00022670"/>
    </source>
</evidence>
<name>A0AAV2QTL1_MEGNR</name>
<evidence type="ECO:0000259" key="7">
    <source>
        <dbReference type="PROSITE" id="PS50208"/>
    </source>
</evidence>
<dbReference type="PANTHER" id="PTHR47901">
    <property type="entry name" value="CASPASE RECRUITMENT DOMAIN-CONTAINING PROTEIN 18"/>
    <property type="match status" value="1"/>
</dbReference>
<evidence type="ECO:0000259" key="6">
    <source>
        <dbReference type="PROSITE" id="PS50207"/>
    </source>
</evidence>
<dbReference type="AlphaFoldDB" id="A0AAV2QTL1"/>
<dbReference type="InterPro" id="IPR001309">
    <property type="entry name" value="Pept_C14_p20"/>
</dbReference>
<keyword evidence="2" id="KW-0645">Protease</keyword>
<organism evidence="8 9">
    <name type="scientific">Meganyctiphanes norvegica</name>
    <name type="common">Northern krill</name>
    <name type="synonym">Thysanopoda norvegica</name>
    <dbReference type="NCBI Taxonomy" id="48144"/>
    <lineage>
        <taxon>Eukaryota</taxon>
        <taxon>Metazoa</taxon>
        <taxon>Ecdysozoa</taxon>
        <taxon>Arthropoda</taxon>
        <taxon>Crustacea</taxon>
        <taxon>Multicrustacea</taxon>
        <taxon>Malacostraca</taxon>
        <taxon>Eumalacostraca</taxon>
        <taxon>Eucarida</taxon>
        <taxon>Euphausiacea</taxon>
        <taxon>Euphausiidae</taxon>
        <taxon>Meganyctiphanes</taxon>
    </lineage>
</organism>
<evidence type="ECO:0000256" key="3">
    <source>
        <dbReference type="ARBA" id="ARBA00022703"/>
    </source>
</evidence>
<dbReference type="InterPro" id="IPR002398">
    <property type="entry name" value="Pept_C14"/>
</dbReference>
<dbReference type="GO" id="GO:0006915">
    <property type="term" value="P:apoptotic process"/>
    <property type="evidence" value="ECO:0007669"/>
    <property type="project" value="UniProtKB-KW"/>
</dbReference>
<feature type="domain" description="Caspase family p20" evidence="7">
    <location>
        <begin position="265"/>
        <end position="382"/>
    </location>
</feature>
<dbReference type="Gene3D" id="1.25.40.20">
    <property type="entry name" value="Ankyrin repeat-containing domain"/>
    <property type="match status" value="1"/>
</dbReference>
<protein>
    <recommendedName>
        <fullName evidence="10">Caspase-8</fullName>
    </recommendedName>
</protein>
<dbReference type="PROSITE" id="PS50208">
    <property type="entry name" value="CASPASE_P20"/>
    <property type="match status" value="1"/>
</dbReference>
<feature type="domain" description="Caspase family p10" evidence="6">
    <location>
        <begin position="390"/>
        <end position="436"/>
    </location>
</feature>
<dbReference type="SMART" id="SM00115">
    <property type="entry name" value="CASc"/>
    <property type="match status" value="1"/>
</dbReference>
<evidence type="ECO:0000256" key="1">
    <source>
        <dbReference type="ARBA" id="ARBA00010134"/>
    </source>
</evidence>
<dbReference type="Gene3D" id="3.30.70.1470">
    <property type="entry name" value="Caspase-like"/>
    <property type="match status" value="1"/>
</dbReference>
<dbReference type="InterPro" id="IPR029030">
    <property type="entry name" value="Caspase-like_dom_sf"/>
</dbReference>
<sequence length="472" mass="53556">VQSLATRICTLIKILEITQNVVYIVCIMAGNNSKGQIKKVYLTKECILYRNQKLLSDVCSSNVNAVVSALNNCPKDPYLSGVMIIDSHKYYNMPVLTLAVIEKDIDKVNLLLKDGLDPNFVGDYIYPALVVAAITKQRNSIKSLLQAGANVKSKGLYGITALKILAANNDMVSIQLLYAYECCMVRRVCDWMNPLDLATGPCSIEDWLEAHGIKVHELYCAMDDTAPNIARNVYANLASWLQRNHKFARSIPQLKEKYMMHKKIFVFNYILFDNRMEYREGANIDSENIKNTFGKLGYWLEIYENFTRSETIKQLGEIRNDRSLCSLLVVVLSHGVSRTHFCTSDGKRLDFLDVQRMFTDRNCPSLKGKPKILMGNFCRGTASELVTDSGPKQYEIPRHMVTIYASQEDIMAMRSPQNGTIFINCLCSVLKKYSKERLLEFFDRLAVKMRKNGGTTPRLEISPPSIMNFAFS</sequence>
<evidence type="ECO:0000256" key="4">
    <source>
        <dbReference type="ARBA" id="ARBA00022801"/>
    </source>
</evidence>
<dbReference type="Pfam" id="PF00656">
    <property type="entry name" value="Peptidase_C14"/>
    <property type="match status" value="1"/>
</dbReference>
<dbReference type="InterPro" id="IPR002110">
    <property type="entry name" value="Ankyrin_rpt"/>
</dbReference>
<keyword evidence="9" id="KW-1185">Reference proteome</keyword>
<dbReference type="GO" id="GO:0004197">
    <property type="term" value="F:cysteine-type endopeptidase activity"/>
    <property type="evidence" value="ECO:0007669"/>
    <property type="project" value="InterPro"/>
</dbReference>
<dbReference type="Gene3D" id="3.40.50.1460">
    <property type="match status" value="1"/>
</dbReference>
<dbReference type="InterPro" id="IPR002138">
    <property type="entry name" value="Pept_C14_p10"/>
</dbReference>
<dbReference type="PRINTS" id="PR00376">
    <property type="entry name" value="IL1BCENZYME"/>
</dbReference>
<comment type="caution">
    <text evidence="8">The sequence shown here is derived from an EMBL/GenBank/DDBJ whole genome shotgun (WGS) entry which is preliminary data.</text>
</comment>
<proteinExistence type="inferred from homology"/>
<evidence type="ECO:0000256" key="5">
    <source>
        <dbReference type="RuleBase" id="RU003971"/>
    </source>
</evidence>
<dbReference type="GO" id="GO:0006508">
    <property type="term" value="P:proteolysis"/>
    <property type="evidence" value="ECO:0007669"/>
    <property type="project" value="UniProtKB-KW"/>
</dbReference>
<dbReference type="SUPFAM" id="SSF52129">
    <property type="entry name" value="Caspase-like"/>
    <property type="match status" value="1"/>
</dbReference>
<evidence type="ECO:0008006" key="10">
    <source>
        <dbReference type="Google" id="ProtNLM"/>
    </source>
</evidence>
<dbReference type="PANTHER" id="PTHR47901:SF8">
    <property type="entry name" value="CASPASE-3"/>
    <property type="match status" value="1"/>
</dbReference>